<dbReference type="SUPFAM" id="SSF55729">
    <property type="entry name" value="Acyl-CoA N-acyltransferases (Nat)"/>
    <property type="match status" value="1"/>
</dbReference>
<evidence type="ECO:0000313" key="2">
    <source>
        <dbReference type="EMBL" id="OJI92387.1"/>
    </source>
</evidence>
<dbReference type="STRING" id="696762.PFRI_33920"/>
<organism evidence="2 3">
    <name type="scientific">Planktotalea frisia</name>
    <dbReference type="NCBI Taxonomy" id="696762"/>
    <lineage>
        <taxon>Bacteria</taxon>
        <taxon>Pseudomonadati</taxon>
        <taxon>Pseudomonadota</taxon>
        <taxon>Alphaproteobacteria</taxon>
        <taxon>Rhodobacterales</taxon>
        <taxon>Paracoccaceae</taxon>
        <taxon>Planktotalea</taxon>
    </lineage>
</organism>
<sequence>MPSVQTLYDVCAQTWPAASEQRVGPWTIRDGQGGGQRVSAATADGAFTQSDLNRAETAMKQLGQPNLFMVRDGETELDAMLAANGYTIKDPVNLYLCPITHLTDVAIPRVTAFTIWEPLQIMHDIWASGGIGPERYHVMQRADCPKTALLGRWNDQPAGTGYVGIHERVAMVHALEILEHQRGQGVGKWMMRRAATWAQEQGATHMSVIYTQENEAANGLYTSLGMALTGTYHYRIKG</sequence>
<dbReference type="InterPro" id="IPR000182">
    <property type="entry name" value="GNAT_dom"/>
</dbReference>
<dbReference type="GO" id="GO:0016747">
    <property type="term" value="F:acyltransferase activity, transferring groups other than amino-acyl groups"/>
    <property type="evidence" value="ECO:0007669"/>
    <property type="project" value="InterPro"/>
</dbReference>
<dbReference type="PANTHER" id="PTHR43072:SF60">
    <property type="entry name" value="L-2,4-DIAMINOBUTYRIC ACID ACETYLTRANSFERASE"/>
    <property type="match status" value="1"/>
</dbReference>
<dbReference type="EMBL" id="MLCB01000185">
    <property type="protein sequence ID" value="OJI92387.1"/>
    <property type="molecule type" value="Genomic_DNA"/>
</dbReference>
<dbReference type="PROSITE" id="PS51186">
    <property type="entry name" value="GNAT"/>
    <property type="match status" value="1"/>
</dbReference>
<dbReference type="Proteomes" id="UP000184514">
    <property type="component" value="Unassembled WGS sequence"/>
</dbReference>
<proteinExistence type="predicted"/>
<dbReference type="RefSeq" id="WP_072631897.1">
    <property type="nucleotide sequence ID" value="NZ_MLCB01000185.1"/>
</dbReference>
<dbReference type="InterPro" id="IPR016181">
    <property type="entry name" value="Acyl_CoA_acyltransferase"/>
</dbReference>
<name>A0A1L9NT01_9RHOB</name>
<protein>
    <submittedName>
        <fullName evidence="2">Putative acetyltransferase</fullName>
    </submittedName>
</protein>
<dbReference type="Pfam" id="PF00583">
    <property type="entry name" value="Acetyltransf_1"/>
    <property type="match status" value="1"/>
</dbReference>
<evidence type="ECO:0000313" key="3">
    <source>
        <dbReference type="Proteomes" id="UP000184514"/>
    </source>
</evidence>
<dbReference type="AlphaFoldDB" id="A0A1L9NT01"/>
<comment type="caution">
    <text evidence="2">The sequence shown here is derived from an EMBL/GenBank/DDBJ whole genome shotgun (WGS) entry which is preliminary data.</text>
</comment>
<feature type="domain" description="N-acetyltransferase" evidence="1">
    <location>
        <begin position="105"/>
        <end position="238"/>
    </location>
</feature>
<reference evidence="2 3" key="1">
    <citation type="submission" date="2016-10" db="EMBL/GenBank/DDBJ databases">
        <title>Genome sequence of Planktotalea frisia SH6-1.</title>
        <authorList>
            <person name="Poehlein A."/>
            <person name="Bakenhus I."/>
            <person name="Voget S."/>
            <person name="Brinkhoff T."/>
            <person name="Simon M."/>
        </authorList>
    </citation>
    <scope>NUCLEOTIDE SEQUENCE [LARGE SCALE GENOMIC DNA]</scope>
    <source>
        <strain evidence="2 3">SH6-1</strain>
    </source>
</reference>
<keyword evidence="2" id="KW-0808">Transferase</keyword>
<dbReference type="PANTHER" id="PTHR43072">
    <property type="entry name" value="N-ACETYLTRANSFERASE"/>
    <property type="match status" value="1"/>
</dbReference>
<dbReference type="Gene3D" id="3.40.630.30">
    <property type="match status" value="1"/>
</dbReference>
<keyword evidence="3" id="KW-1185">Reference proteome</keyword>
<dbReference type="CDD" id="cd04301">
    <property type="entry name" value="NAT_SF"/>
    <property type="match status" value="1"/>
</dbReference>
<gene>
    <name evidence="2" type="ORF">PFRI_33920</name>
</gene>
<accession>A0A1L9NT01</accession>
<evidence type="ECO:0000259" key="1">
    <source>
        <dbReference type="PROSITE" id="PS51186"/>
    </source>
</evidence>